<dbReference type="OrthoDB" id="3255541at2759"/>
<evidence type="ECO:0000313" key="1">
    <source>
        <dbReference type="EMBL" id="GLB34285.1"/>
    </source>
</evidence>
<dbReference type="InterPro" id="IPR032675">
    <property type="entry name" value="LRR_dom_sf"/>
</dbReference>
<evidence type="ECO:0008006" key="3">
    <source>
        <dbReference type="Google" id="ProtNLM"/>
    </source>
</evidence>
<dbReference type="GO" id="GO:0019005">
    <property type="term" value="C:SCF ubiquitin ligase complex"/>
    <property type="evidence" value="ECO:0007669"/>
    <property type="project" value="TreeGrafter"/>
</dbReference>
<dbReference type="GO" id="GO:0031146">
    <property type="term" value="P:SCF-dependent proteasomal ubiquitin-dependent protein catabolic process"/>
    <property type="evidence" value="ECO:0007669"/>
    <property type="project" value="TreeGrafter"/>
</dbReference>
<dbReference type="Gene3D" id="3.80.10.10">
    <property type="entry name" value="Ribonuclease Inhibitor"/>
    <property type="match status" value="2"/>
</dbReference>
<comment type="caution">
    <text evidence="1">The sequence shown here is derived from an EMBL/GenBank/DDBJ whole genome shotgun (WGS) entry which is preliminary data.</text>
</comment>
<keyword evidence="2" id="KW-1185">Reference proteome</keyword>
<sequence>MHRCLNISEIQLLIFSHCNSESWGLAALVNLARTCTAFTESSFDVLWHDLPLIARLIQVMPTDLWMVEDEAREPSARGRRSVWKILKFTRALQESDWPRFHYYAKRVRRLGSGYDPLAGSHDKRRLVYVHEDVFRSLESFSPGQSLLPNLRTFRPAFYDPHKLPASRHIPMLLGPTITEITLASNEVALLAELQYILPSIERLCPNLTRLTVLLINMDVTPEITSAAERLVCSLRHLESLSLRPMMTANIIRHLGSLRGLRHWVTNIPSNTAGIPICELLTTERGQFRNLSRLEFRAPTLEVAADVTKSLQCPLQELSVDIKDKTTAQPISSLARLTGAFLGHQCISSLASLYLDGSPQLEVLSGPAICNAFRSLFSLGALRDLSITFPCASVLDDAWYADAAGAWPCLEDLSIAHTGPPVLTLAGLIPLIRDCPRLREIELSIRAEPFDVGLLQPQIRNTTITSLILGPSPIVNPRGVFRCLVGMFPKLESVACCENALEEHDDAWEKLDDVRQLAIYSPKYFAGAACCIVRLSPKSPGLARRMRFSNFVDLRRPTNRLPRMQNCLNITEIQHHIFSYCKSEIWGYGALANLARTCKAFTENSLDLLWHDLDRLAPLIQVMPSDLWAVEIEHRDTSARYGRCSWGMLKFTRALQESDWPRFHYYAKRVRRLGYNYSPPFEDRHYLVYVHEDVFKSLDFSRSGSSLLPNLRAFRPAFYDPHKLPASRHIPMLLGRTVTEICLASDQSALLVEIPHLLQSIQRCCPNLTRVTFVLASGMDITPEITSAAERLVCSLRHLEYLSLWPIMTTRITHHLGRLRELRHWNTEVRSDTAGFPIREMFTTEGGHFPNLCSFDLRASTLAVAAEVIESLQCPLRHLTVIITDETTAQPVLSLARFTGALPHHQCVASVRYLHLHGAVRLELSSGPAARQAFRSLFSLRALRSLWITLPCASVLDDDWYAAAADAWRGLECLRITHPESPVLTLAGLIPLIRNCRQLYELELSICAEPFDLRLLQPGICNTTITDLNLGPSPIVDTVGVFRCLTLMFPNLQSVACTDNVLPEHDDAWEKVSGMLEESLDGSTEVPSDTAGIRVRDLFTMELHVDDFPSSPVFARHRLRNLSTTSARAPPSLTMLGTAACSPRPDAEVSVRAGPFDLSPPARDMQHRNDASDSGTVVHCDSHGRLSSDVSVVMFPNLESVS</sequence>
<dbReference type="SUPFAM" id="SSF52047">
    <property type="entry name" value="RNI-like"/>
    <property type="match status" value="2"/>
</dbReference>
<dbReference type="Proteomes" id="UP001063166">
    <property type="component" value="Unassembled WGS sequence"/>
</dbReference>
<dbReference type="PANTHER" id="PTHR13318">
    <property type="entry name" value="PARTNER OF PAIRED, ISOFORM B-RELATED"/>
    <property type="match status" value="1"/>
</dbReference>
<evidence type="ECO:0000313" key="2">
    <source>
        <dbReference type="Proteomes" id="UP001063166"/>
    </source>
</evidence>
<protein>
    <recommendedName>
        <fullName evidence="3">F-box domain-containing protein</fullName>
    </recommendedName>
</protein>
<accession>A0A9P3UKA7</accession>
<dbReference type="AlphaFoldDB" id="A0A9P3UKA7"/>
<reference evidence="1" key="1">
    <citation type="submission" date="2022-07" db="EMBL/GenBank/DDBJ databases">
        <title>The genome of Lyophyllum shimeji provides insight into the initial evolution of ectomycorrhizal fungal genome.</title>
        <authorList>
            <person name="Kobayashi Y."/>
            <person name="Shibata T."/>
            <person name="Hirakawa H."/>
            <person name="Shigenobu S."/>
            <person name="Nishiyama T."/>
            <person name="Yamada A."/>
            <person name="Hasebe M."/>
            <person name="Kawaguchi M."/>
        </authorList>
    </citation>
    <scope>NUCLEOTIDE SEQUENCE</scope>
    <source>
        <strain evidence="1">AT787</strain>
    </source>
</reference>
<dbReference type="EMBL" id="BRPK01000001">
    <property type="protein sequence ID" value="GLB34285.1"/>
    <property type="molecule type" value="Genomic_DNA"/>
</dbReference>
<name>A0A9P3UKA7_LYOSH</name>
<organism evidence="1 2">
    <name type="scientific">Lyophyllum shimeji</name>
    <name type="common">Hon-shimeji</name>
    <name type="synonym">Tricholoma shimeji</name>
    <dbReference type="NCBI Taxonomy" id="47721"/>
    <lineage>
        <taxon>Eukaryota</taxon>
        <taxon>Fungi</taxon>
        <taxon>Dikarya</taxon>
        <taxon>Basidiomycota</taxon>
        <taxon>Agaricomycotina</taxon>
        <taxon>Agaricomycetes</taxon>
        <taxon>Agaricomycetidae</taxon>
        <taxon>Agaricales</taxon>
        <taxon>Tricholomatineae</taxon>
        <taxon>Lyophyllaceae</taxon>
        <taxon>Lyophyllum</taxon>
    </lineage>
</organism>
<proteinExistence type="predicted"/>
<gene>
    <name evidence="1" type="ORF">LshimejAT787_0111690</name>
</gene>